<reference evidence="1 2" key="1">
    <citation type="submission" date="2018-05" db="EMBL/GenBank/DDBJ databases">
        <title>Flavobacterium sp. strain IMCC34759, incomplete genome.</title>
        <authorList>
            <person name="Joung Y."/>
            <person name="Cho J."/>
        </authorList>
    </citation>
    <scope>NUCLEOTIDE SEQUENCE [LARGE SCALE GENOMIC DNA]</scope>
    <source>
        <strain evidence="1 2">IMCC34759</strain>
    </source>
</reference>
<dbReference type="RefSeq" id="WP_110308540.1">
    <property type="nucleotide sequence ID" value="NZ_QJHK01000029.1"/>
</dbReference>
<proteinExistence type="predicted"/>
<dbReference type="Proteomes" id="UP000247903">
    <property type="component" value="Unassembled WGS sequence"/>
</dbReference>
<dbReference type="SUPFAM" id="SSF53474">
    <property type="entry name" value="alpha/beta-Hydrolases"/>
    <property type="match status" value="1"/>
</dbReference>
<dbReference type="AlphaFoldDB" id="A0A2V4BK14"/>
<comment type="caution">
    <text evidence="1">The sequence shown here is derived from an EMBL/GenBank/DDBJ whole genome shotgun (WGS) entry which is preliminary data.</text>
</comment>
<dbReference type="GO" id="GO:0016787">
    <property type="term" value="F:hydrolase activity"/>
    <property type="evidence" value="ECO:0007669"/>
    <property type="project" value="UniProtKB-KW"/>
</dbReference>
<evidence type="ECO:0000313" key="2">
    <source>
        <dbReference type="Proteomes" id="UP000247903"/>
    </source>
</evidence>
<protein>
    <submittedName>
        <fullName evidence="1">Alpha/beta hydrolase</fullName>
    </submittedName>
</protein>
<organism evidence="1 2">
    <name type="scientific">Flavobacterium cheongpyeongense</name>
    <dbReference type="NCBI Taxonomy" id="2212651"/>
    <lineage>
        <taxon>Bacteria</taxon>
        <taxon>Pseudomonadati</taxon>
        <taxon>Bacteroidota</taxon>
        <taxon>Flavobacteriia</taxon>
        <taxon>Flavobacteriales</taxon>
        <taxon>Flavobacteriaceae</taxon>
        <taxon>Flavobacterium</taxon>
    </lineage>
</organism>
<sequence length="231" mass="27038">MRKSNYTLLFILLSLYLTCWGQTKKEAETKLDEQNYIFFFHNKFAEENNLETKHPEYGKVEYRNIIKSFEKDGFIVLSEKRKANTDVEEYAEKIVSQIDSLLKQGIKPNHITVIGTSKGGYIAQYVSTFIANPDINFVFIGCYQKTDVENYPEIIFCGNILTIYEKSDVYGVSAIERMKTSKLKINAFEEIELNTNLKHGFLYKPLKEWIEPCKMWAKRNYKFEINKKPNG</sequence>
<dbReference type="InterPro" id="IPR029058">
    <property type="entry name" value="AB_hydrolase_fold"/>
</dbReference>
<gene>
    <name evidence="1" type="ORF">DMB65_20750</name>
</gene>
<name>A0A2V4BK14_9FLAO</name>
<evidence type="ECO:0000313" key="1">
    <source>
        <dbReference type="EMBL" id="PXY38892.1"/>
    </source>
</evidence>
<keyword evidence="2" id="KW-1185">Reference proteome</keyword>
<dbReference type="OrthoDB" id="823958at2"/>
<keyword evidence="1" id="KW-0378">Hydrolase</keyword>
<accession>A0A2V4BK14</accession>
<dbReference type="EMBL" id="QJHK01000029">
    <property type="protein sequence ID" value="PXY38892.1"/>
    <property type="molecule type" value="Genomic_DNA"/>
</dbReference>